<accession>A0A073AY75</accession>
<reference evidence="2 3" key="1">
    <citation type="submission" date="2014-06" db="EMBL/GenBank/DDBJ databases">
        <title>Saccharopolyspora rectivirgula DSM-43113 Genome sequencing.</title>
        <authorList>
            <person name="Barrera C."/>
            <person name="Millon L."/>
            <person name="Rognon B."/>
            <person name="Zaugg C."/>
            <person name="Monod M."/>
        </authorList>
    </citation>
    <scope>NUCLEOTIDE SEQUENCE [LARGE SCALE GENOMIC DNA]</scope>
    <source>
        <strain evidence="2 3">DSM 43113</strain>
    </source>
</reference>
<evidence type="ECO:0000313" key="3">
    <source>
        <dbReference type="Proteomes" id="UP000031419"/>
    </source>
</evidence>
<dbReference type="RefSeq" id="WP_029721696.1">
    <property type="nucleotide sequence ID" value="NZ_JAJUIW010000039.1"/>
</dbReference>
<dbReference type="Pfam" id="PF14119">
    <property type="entry name" value="DUF4288"/>
    <property type="match status" value="1"/>
</dbReference>
<gene>
    <name evidence="2" type="ORF">GU90_08585</name>
</gene>
<evidence type="ECO:0000313" key="2">
    <source>
        <dbReference type="EMBL" id="KEI44703.1"/>
    </source>
</evidence>
<feature type="region of interest" description="Disordered" evidence="1">
    <location>
        <begin position="1"/>
        <end position="26"/>
    </location>
</feature>
<dbReference type="InterPro" id="IPR025630">
    <property type="entry name" value="DUF4288"/>
</dbReference>
<dbReference type="STRING" id="28042.GU90_08585"/>
<dbReference type="EMBL" id="JNVU01000022">
    <property type="protein sequence ID" value="KEI44703.1"/>
    <property type="molecule type" value="Genomic_DNA"/>
</dbReference>
<dbReference type="AlphaFoldDB" id="A0A073AY75"/>
<comment type="caution">
    <text evidence="2">The sequence shown here is derived from an EMBL/GenBank/DDBJ whole genome shotgun (WGS) entry which is preliminary data.</text>
</comment>
<evidence type="ECO:0000256" key="1">
    <source>
        <dbReference type="SAM" id="MobiDB-lite"/>
    </source>
</evidence>
<dbReference type="eggNOG" id="ENOG50331M1">
    <property type="taxonomic scope" value="Bacteria"/>
</dbReference>
<organism evidence="2 3">
    <name type="scientific">Saccharopolyspora rectivirgula</name>
    <dbReference type="NCBI Taxonomy" id="28042"/>
    <lineage>
        <taxon>Bacteria</taxon>
        <taxon>Bacillati</taxon>
        <taxon>Actinomycetota</taxon>
        <taxon>Actinomycetes</taxon>
        <taxon>Pseudonocardiales</taxon>
        <taxon>Pseudonocardiaceae</taxon>
        <taxon>Saccharopolyspora</taxon>
    </lineage>
</organism>
<protein>
    <recommendedName>
        <fullName evidence="4">DUF4288 domain-containing protein</fullName>
    </recommendedName>
</protein>
<proteinExistence type="predicted"/>
<name>A0A073AY75_9PSEU</name>
<evidence type="ECO:0008006" key="4">
    <source>
        <dbReference type="Google" id="ProtNLM"/>
    </source>
</evidence>
<dbReference type="Proteomes" id="UP000031419">
    <property type="component" value="Unassembled WGS sequence"/>
</dbReference>
<sequence>MSSDDLGEIGSVNIGPGTIDPREFQVNPEHTEPDYYIAVLLLESTSEDPDYRPLYEESVVLLKAETEEEAQQHARELGKQQEAVYEDENHKQVKCRLKQVVEVRKLEDPSFTDGTELYSRFFRNYSAYRSLELLAEEDA</sequence>
<dbReference type="OrthoDB" id="165447at2"/>
<keyword evidence="3" id="KW-1185">Reference proteome</keyword>